<keyword evidence="4" id="KW-1185">Reference proteome</keyword>
<evidence type="ECO:0000313" key="3">
    <source>
        <dbReference type="EMBL" id="KAA8550210.1"/>
    </source>
</evidence>
<feature type="coiled-coil region" evidence="2">
    <location>
        <begin position="7"/>
        <end position="34"/>
    </location>
</feature>
<evidence type="ECO:0000256" key="2">
    <source>
        <dbReference type="SAM" id="Coils"/>
    </source>
</evidence>
<name>A0A5J5C895_9ASTE</name>
<accession>A0A5J5C895</accession>
<dbReference type="GO" id="GO:0016094">
    <property type="term" value="P:polyprenol biosynthetic process"/>
    <property type="evidence" value="ECO:0007669"/>
    <property type="project" value="TreeGrafter"/>
</dbReference>
<sequence>MPSGAKKRKVAKKKKKKEAKLAKIESNLSKQLREIVLSPQPLDVEWLEWQSHLADNEKECHQASLEPDGNLRARKKEEVQSVMELMQEKIEGLIKEESIVNHYGVRVYFIENLKLLSRSVRLAVERAIAAIAGDSKVVLSICVAYTSTNETMHAVQESCEVKWDEIRVLDASGAGGGSKWQTWGCVVGFRPSISDIQNKFLEHQGMNASLKALLIGSQFDIVTDADIKKAIQLEAGARHD</sequence>
<evidence type="ECO:0000313" key="4">
    <source>
        <dbReference type="Proteomes" id="UP000325577"/>
    </source>
</evidence>
<dbReference type="SUPFAM" id="SSF64005">
    <property type="entry name" value="Undecaprenyl diphosphate synthase"/>
    <property type="match status" value="1"/>
</dbReference>
<dbReference type="Pfam" id="PF01255">
    <property type="entry name" value="Prenyltransf"/>
    <property type="match status" value="1"/>
</dbReference>
<dbReference type="InterPro" id="IPR036424">
    <property type="entry name" value="UPP_synth-like_sf"/>
</dbReference>
<keyword evidence="1" id="KW-0808">Transferase</keyword>
<dbReference type="Gene3D" id="3.40.1180.10">
    <property type="entry name" value="Decaprenyl diphosphate synthase-like"/>
    <property type="match status" value="1"/>
</dbReference>
<dbReference type="PANTHER" id="PTHR10291">
    <property type="entry name" value="DEHYDRODOLICHYL DIPHOSPHATE SYNTHASE FAMILY MEMBER"/>
    <property type="match status" value="1"/>
</dbReference>
<dbReference type="GO" id="GO:0005783">
    <property type="term" value="C:endoplasmic reticulum"/>
    <property type="evidence" value="ECO:0007669"/>
    <property type="project" value="TreeGrafter"/>
</dbReference>
<gene>
    <name evidence="3" type="ORF">F0562_001894</name>
</gene>
<keyword evidence="2" id="KW-0175">Coiled coil</keyword>
<dbReference type="InterPro" id="IPR001441">
    <property type="entry name" value="UPP_synth-like"/>
</dbReference>
<protein>
    <submittedName>
        <fullName evidence="3">Uncharacterized protein</fullName>
    </submittedName>
</protein>
<dbReference type="AlphaFoldDB" id="A0A5J5C895"/>
<dbReference type="GO" id="GO:0045547">
    <property type="term" value="F:ditrans,polycis-polyprenyl diphosphate synthase [(2E,6E)-farnesyl diphosphate specific] activity"/>
    <property type="evidence" value="ECO:0007669"/>
    <property type="project" value="TreeGrafter"/>
</dbReference>
<reference evidence="3 4" key="1">
    <citation type="submission" date="2019-09" db="EMBL/GenBank/DDBJ databases">
        <title>A chromosome-level genome assembly of the Chinese tupelo Nyssa sinensis.</title>
        <authorList>
            <person name="Yang X."/>
            <person name="Kang M."/>
            <person name="Yang Y."/>
            <person name="Xiong H."/>
            <person name="Wang M."/>
            <person name="Zhang Z."/>
            <person name="Wang Z."/>
            <person name="Wu H."/>
            <person name="Ma T."/>
            <person name="Liu J."/>
            <person name="Xi Z."/>
        </authorList>
    </citation>
    <scope>NUCLEOTIDE SEQUENCE [LARGE SCALE GENOMIC DNA]</scope>
    <source>
        <strain evidence="3">J267</strain>
        <tissue evidence="3">Leaf</tissue>
    </source>
</reference>
<proteinExistence type="predicted"/>
<dbReference type="OrthoDB" id="1698206at2759"/>
<dbReference type="Proteomes" id="UP000325577">
    <property type="component" value="Linkage Group LG0"/>
</dbReference>
<evidence type="ECO:0000256" key="1">
    <source>
        <dbReference type="ARBA" id="ARBA00022679"/>
    </source>
</evidence>
<dbReference type="PANTHER" id="PTHR10291:SF18">
    <property type="entry name" value="DEHYDRODOLICHYL DIPHOSPHATE SYNTHASE CPT3"/>
    <property type="match status" value="1"/>
</dbReference>
<dbReference type="EMBL" id="CM018031">
    <property type="protein sequence ID" value="KAA8550210.1"/>
    <property type="molecule type" value="Genomic_DNA"/>
</dbReference>
<organism evidence="3 4">
    <name type="scientific">Nyssa sinensis</name>
    <dbReference type="NCBI Taxonomy" id="561372"/>
    <lineage>
        <taxon>Eukaryota</taxon>
        <taxon>Viridiplantae</taxon>
        <taxon>Streptophyta</taxon>
        <taxon>Embryophyta</taxon>
        <taxon>Tracheophyta</taxon>
        <taxon>Spermatophyta</taxon>
        <taxon>Magnoliopsida</taxon>
        <taxon>eudicotyledons</taxon>
        <taxon>Gunneridae</taxon>
        <taxon>Pentapetalae</taxon>
        <taxon>asterids</taxon>
        <taxon>Cornales</taxon>
        <taxon>Nyssaceae</taxon>
        <taxon>Nyssa</taxon>
    </lineage>
</organism>